<accession>A0A242MCJ1</accession>
<evidence type="ECO:0000313" key="2">
    <source>
        <dbReference type="Proteomes" id="UP000194546"/>
    </source>
</evidence>
<organism evidence="1 2">
    <name type="scientific">Caballeronia sordidicola</name>
    <name type="common">Burkholderia sordidicola</name>
    <dbReference type="NCBI Taxonomy" id="196367"/>
    <lineage>
        <taxon>Bacteria</taxon>
        <taxon>Pseudomonadati</taxon>
        <taxon>Pseudomonadota</taxon>
        <taxon>Betaproteobacteria</taxon>
        <taxon>Burkholderiales</taxon>
        <taxon>Burkholderiaceae</taxon>
        <taxon>Caballeronia</taxon>
    </lineage>
</organism>
<proteinExistence type="predicted"/>
<protein>
    <submittedName>
        <fullName evidence="1">Multidrug and toxin extrusion (MATE) family efflux pump YdhE/NorM</fullName>
    </submittedName>
</protein>
<evidence type="ECO:0000313" key="1">
    <source>
        <dbReference type="EMBL" id="OTP68900.1"/>
    </source>
</evidence>
<dbReference type="AlphaFoldDB" id="A0A242MCJ1"/>
<comment type="caution">
    <text evidence="1">The sequence shown here is derived from an EMBL/GenBank/DDBJ whole genome shotgun (WGS) entry which is preliminary data.</text>
</comment>
<name>A0A242MCJ1_CABSO</name>
<gene>
    <name evidence="1" type="ORF">PAMC26510_28640</name>
</gene>
<dbReference type="Proteomes" id="UP000194546">
    <property type="component" value="Unassembled WGS sequence"/>
</dbReference>
<dbReference type="EMBL" id="NBTY01000161">
    <property type="protein sequence ID" value="OTP68900.1"/>
    <property type="molecule type" value="Genomic_DNA"/>
</dbReference>
<sequence>MHFPGTSGRCADRNVRVFRRHALRLR</sequence>
<reference evidence="1 2" key="1">
    <citation type="submission" date="2017-03" db="EMBL/GenBank/DDBJ databases">
        <title>Genome analysis of strain PAMC 26510.</title>
        <authorList>
            <person name="Oh H.-M."/>
            <person name="Yang J.-A."/>
        </authorList>
    </citation>
    <scope>NUCLEOTIDE SEQUENCE [LARGE SCALE GENOMIC DNA]</scope>
    <source>
        <strain evidence="1 2">PAMC 26510</strain>
    </source>
</reference>